<feature type="signal peptide" evidence="1">
    <location>
        <begin position="1"/>
        <end position="20"/>
    </location>
</feature>
<reference evidence="2 3" key="1">
    <citation type="submission" date="2023-11" db="EMBL/GenBank/DDBJ databases">
        <title>Halocaridina rubra genome assembly.</title>
        <authorList>
            <person name="Smith C."/>
        </authorList>
    </citation>
    <scope>NUCLEOTIDE SEQUENCE [LARGE SCALE GENOMIC DNA]</scope>
    <source>
        <strain evidence="2">EP-1</strain>
        <tissue evidence="2">Whole</tissue>
    </source>
</reference>
<evidence type="ECO:0000313" key="3">
    <source>
        <dbReference type="Proteomes" id="UP001381693"/>
    </source>
</evidence>
<evidence type="ECO:0000313" key="2">
    <source>
        <dbReference type="EMBL" id="KAK7080087.1"/>
    </source>
</evidence>
<feature type="chain" id="PRO_5043005741" evidence="1">
    <location>
        <begin position="21"/>
        <end position="193"/>
    </location>
</feature>
<evidence type="ECO:0000256" key="1">
    <source>
        <dbReference type="SAM" id="SignalP"/>
    </source>
</evidence>
<keyword evidence="3" id="KW-1185">Reference proteome</keyword>
<keyword evidence="1" id="KW-0732">Signal</keyword>
<name>A0AAN8XB64_HALRR</name>
<dbReference type="AlphaFoldDB" id="A0AAN8XB64"/>
<dbReference type="EMBL" id="JAXCGZ010006138">
    <property type="protein sequence ID" value="KAK7080087.1"/>
    <property type="molecule type" value="Genomic_DNA"/>
</dbReference>
<proteinExistence type="predicted"/>
<sequence length="193" mass="22489">MKTFILTICLTFLGICQTLSMPPEHNLVENAMDDDNETTVEDENMHPGMVMENMMEGTMMEDSMNETDDDGGWEPVGELVDAEAQDEDVDEEVLEDVSDPAVLSEDMCPEVLDLLYSMPEGLKKSLDELKQDHPVGNRPCFRSRNFNFFDRPRRILCRGPFYVVYRRFRYCCADSDRRHPLVERFRNRIRCRC</sequence>
<gene>
    <name evidence="2" type="ORF">SK128_001934</name>
</gene>
<organism evidence="2 3">
    <name type="scientific">Halocaridina rubra</name>
    <name type="common">Hawaiian red shrimp</name>
    <dbReference type="NCBI Taxonomy" id="373956"/>
    <lineage>
        <taxon>Eukaryota</taxon>
        <taxon>Metazoa</taxon>
        <taxon>Ecdysozoa</taxon>
        <taxon>Arthropoda</taxon>
        <taxon>Crustacea</taxon>
        <taxon>Multicrustacea</taxon>
        <taxon>Malacostraca</taxon>
        <taxon>Eumalacostraca</taxon>
        <taxon>Eucarida</taxon>
        <taxon>Decapoda</taxon>
        <taxon>Pleocyemata</taxon>
        <taxon>Caridea</taxon>
        <taxon>Atyoidea</taxon>
        <taxon>Atyidae</taxon>
        <taxon>Halocaridina</taxon>
    </lineage>
</organism>
<accession>A0AAN8XB64</accession>
<protein>
    <submittedName>
        <fullName evidence="2">Uncharacterized protein</fullName>
    </submittedName>
</protein>
<comment type="caution">
    <text evidence="2">The sequence shown here is derived from an EMBL/GenBank/DDBJ whole genome shotgun (WGS) entry which is preliminary data.</text>
</comment>
<dbReference type="Proteomes" id="UP001381693">
    <property type="component" value="Unassembled WGS sequence"/>
</dbReference>